<feature type="compositionally biased region" description="Basic and acidic residues" evidence="1">
    <location>
        <begin position="603"/>
        <end position="612"/>
    </location>
</feature>
<proteinExistence type="predicted"/>
<organism evidence="2 3">
    <name type="scientific">Actinoalloteichus caeruleus DSM 43889</name>
    <dbReference type="NCBI Taxonomy" id="1120930"/>
    <lineage>
        <taxon>Bacteria</taxon>
        <taxon>Bacillati</taxon>
        <taxon>Actinomycetota</taxon>
        <taxon>Actinomycetes</taxon>
        <taxon>Pseudonocardiales</taxon>
        <taxon>Pseudonocardiaceae</taxon>
        <taxon>Actinoalloteichus</taxon>
        <taxon>Actinoalloteichus cyanogriseus</taxon>
    </lineage>
</organism>
<protein>
    <recommendedName>
        <fullName evidence="4">WXG100 family type VII secretion target</fullName>
    </recommendedName>
</protein>
<feature type="region of interest" description="Disordered" evidence="1">
    <location>
        <begin position="391"/>
        <end position="502"/>
    </location>
</feature>
<sequence length="1068" mass="108456">MSGNRDWAETKAILDDPNVDHETKQLLLRSYRDHVVYNPDAVNVCYANESEELAQYLDEYDVKGIAFGHYANDLDPIMEEARAQRDDRGWQEQQAREAIDEGQRDLDRITPPGQAGGVDTSDEVLDPGEAGLRFFDTFGQLLAQCPADTIPYSLPGGNPYPEILERYREQNGIQFGKMREDAERLSASQAAVDDALSTVDRKLETLFGTWDGEAADTARQHHADKIKPNGVELSEALGGGAELLTTSMDTVHGLVVDKAQYALDSHTDTMGAASPWMAGNVIAIAAKATSDISEDEARVIAGWLDQETGSNVSSYIDGGIFCRWDDEAREYTQRECRRWIRESFTAEYETLYSSFLEYCDTVRDSVDDSWRALTDYLADFENPFQDVEAMPFTPDGFPGGDGTPGDPGGMPGGMPPGGMPGGGGGSEGGGMPPIPEMPGGGGSPPDMPEMPEPPEMPEIPEVPEDPLGLEDGAPDPEDPLGFGGGIYPEPVEVTPEEPGGRVTLPEPNEGLSLQPGEDGTVHLEVEGEDGQSTEYVVDFGDDGTPQLTPLPAELGDEGRPEVENQPYGPGGPGTTPPGQPIPLRPGPDGVATIEHGGGTVTVERVEGEDGRFDVTVVGPDGSRESYAVHFDPSSSDGGAGGGAAGTSLPGAPSRPGPGEGGDGFRTMPAEAEFRTPGEPGEGMRTMPAEGGLRAPTAETLPASAPGFGGAGQWTSPDSAPAAAAPWGPADQGHTGVGTGAVPGAPPAGGFVGGPTPGGPPPSFGGVPGHDPSIGNHPTPGAPPGGGWGQEPGRFGGGPAPAGGGWEPGSPGGGSGPGAVSPAGAGGGSAPGGWGPGQYGPPGGGYGPQEGFGPGSGPGGPGAPAGGPPSVSPQGLMGGMSGGPAGGPDGPFAFGPGSDGGHGSWGPQPHQAGNQPWQGPGSDSWQHGQGDQYRGGLPNTSTPQASGPAGAGFAAMPDGGQPGQAGQTGQQGAGQFGPQGQPGYGQQAHAAGPFGPAGQGGGGAGGQGGGMGMMGGGMMGGGGQGGQGGQDQERGPSQWRVQHQDVFDANEAAEKASRMRSLFDGEDKR</sequence>
<name>A0ABT1JLS5_ACTCY</name>
<feature type="compositionally biased region" description="Low complexity" evidence="1">
    <location>
        <begin position="983"/>
        <end position="993"/>
    </location>
</feature>
<feature type="compositionally biased region" description="Gly residues" evidence="1">
    <location>
        <begin position="419"/>
        <end position="431"/>
    </location>
</feature>
<evidence type="ECO:0000313" key="2">
    <source>
        <dbReference type="EMBL" id="MCP2333472.1"/>
    </source>
</evidence>
<feature type="compositionally biased region" description="Low complexity" evidence="1">
    <location>
        <begin position="488"/>
        <end position="497"/>
    </location>
</feature>
<dbReference type="RefSeq" id="WP_026419486.1">
    <property type="nucleotide sequence ID" value="NZ_AUBJ02000001.1"/>
</dbReference>
<feature type="compositionally biased region" description="Gly residues" evidence="1">
    <location>
        <begin position="968"/>
        <end position="982"/>
    </location>
</feature>
<feature type="compositionally biased region" description="Gly residues" evidence="1">
    <location>
        <begin position="823"/>
        <end position="864"/>
    </location>
</feature>
<feature type="compositionally biased region" description="Polar residues" evidence="1">
    <location>
        <begin position="910"/>
        <end position="928"/>
    </location>
</feature>
<accession>A0ABT1JLS5</accession>
<dbReference type="Proteomes" id="UP000791080">
    <property type="component" value="Unassembled WGS sequence"/>
</dbReference>
<keyword evidence="3" id="KW-1185">Reference proteome</keyword>
<comment type="caution">
    <text evidence="2">The sequence shown here is derived from an EMBL/GenBank/DDBJ whole genome shotgun (WGS) entry which is preliminary data.</text>
</comment>
<feature type="compositionally biased region" description="Low complexity" evidence="1">
    <location>
        <begin position="953"/>
        <end position="967"/>
    </location>
</feature>
<feature type="compositionally biased region" description="Pro residues" evidence="1">
    <location>
        <begin position="445"/>
        <end position="457"/>
    </location>
</feature>
<feature type="compositionally biased region" description="Acidic residues" evidence="1">
    <location>
        <begin position="461"/>
        <end position="478"/>
    </location>
</feature>
<feature type="compositionally biased region" description="Gly residues" evidence="1">
    <location>
        <begin position="783"/>
        <end position="816"/>
    </location>
</feature>
<dbReference type="SUPFAM" id="SSF140453">
    <property type="entry name" value="EsxAB dimer-like"/>
    <property type="match status" value="1"/>
</dbReference>
<evidence type="ECO:0000313" key="3">
    <source>
        <dbReference type="Proteomes" id="UP000791080"/>
    </source>
</evidence>
<feature type="compositionally biased region" description="Gly residues" evidence="1">
    <location>
        <begin position="875"/>
        <end position="888"/>
    </location>
</feature>
<feature type="region of interest" description="Disordered" evidence="1">
    <location>
        <begin position="541"/>
        <end position="1045"/>
    </location>
</feature>
<dbReference type="EMBL" id="AUBJ02000001">
    <property type="protein sequence ID" value="MCP2333472.1"/>
    <property type="molecule type" value="Genomic_DNA"/>
</dbReference>
<dbReference type="InterPro" id="IPR036689">
    <property type="entry name" value="ESAT-6-like_sf"/>
</dbReference>
<evidence type="ECO:0000256" key="1">
    <source>
        <dbReference type="SAM" id="MobiDB-lite"/>
    </source>
</evidence>
<feature type="compositionally biased region" description="Gly residues" evidence="1">
    <location>
        <begin position="397"/>
        <end position="412"/>
    </location>
</feature>
<feature type="compositionally biased region" description="Gly residues" evidence="1">
    <location>
        <begin position="994"/>
        <end position="1028"/>
    </location>
</feature>
<feature type="compositionally biased region" description="Pro residues" evidence="1">
    <location>
        <begin position="574"/>
        <end position="585"/>
    </location>
</feature>
<reference evidence="2 3" key="1">
    <citation type="submission" date="2022-06" db="EMBL/GenBank/DDBJ databases">
        <title>Genomic Encyclopedia of Type Strains, Phase I: the one thousand microbial genomes (KMG-I) project.</title>
        <authorList>
            <person name="Kyrpides N."/>
        </authorList>
    </citation>
    <scope>NUCLEOTIDE SEQUENCE [LARGE SCALE GENOMIC DNA]</scope>
    <source>
        <strain evidence="2 3">DSM 43889</strain>
    </source>
</reference>
<evidence type="ECO:0008006" key="4">
    <source>
        <dbReference type="Google" id="ProtNLM"/>
    </source>
</evidence>
<gene>
    <name evidence="2" type="ORF">G443_003742</name>
</gene>
<feature type="compositionally biased region" description="Low complexity" evidence="1">
    <location>
        <begin position="719"/>
        <end position="729"/>
    </location>
</feature>
<dbReference type="Gene3D" id="1.10.287.1060">
    <property type="entry name" value="ESAT-6-like"/>
    <property type="match status" value="1"/>
</dbReference>